<proteinExistence type="inferred from homology"/>
<organism evidence="7 8">
    <name type="scientific">Pseudoalteromonas denitrificans DSM 6059</name>
    <dbReference type="NCBI Taxonomy" id="1123010"/>
    <lineage>
        <taxon>Bacteria</taxon>
        <taxon>Pseudomonadati</taxon>
        <taxon>Pseudomonadota</taxon>
        <taxon>Gammaproteobacteria</taxon>
        <taxon>Alteromonadales</taxon>
        <taxon>Pseudoalteromonadaceae</taxon>
        <taxon>Pseudoalteromonas</taxon>
    </lineage>
</organism>
<dbReference type="PANTHER" id="PTHR46577">
    <property type="entry name" value="HTH-TYPE TRANSCRIPTIONAL REGULATORY PROTEIN GABR"/>
    <property type="match status" value="1"/>
</dbReference>
<dbReference type="GO" id="GO:0030170">
    <property type="term" value="F:pyridoxal phosphate binding"/>
    <property type="evidence" value="ECO:0007669"/>
    <property type="project" value="InterPro"/>
</dbReference>
<dbReference type="CDD" id="cd00609">
    <property type="entry name" value="AAT_like"/>
    <property type="match status" value="1"/>
</dbReference>
<dbReference type="RefSeq" id="WP_091978883.1">
    <property type="nucleotide sequence ID" value="NZ_FOLO01000001.1"/>
</dbReference>
<feature type="domain" description="HTH gntR-type" evidence="6">
    <location>
        <begin position="19"/>
        <end position="87"/>
    </location>
</feature>
<gene>
    <name evidence="7" type="ORF">SAMN02745724_00173</name>
</gene>
<reference evidence="7 8" key="1">
    <citation type="submission" date="2016-10" db="EMBL/GenBank/DDBJ databases">
        <authorList>
            <person name="de Groot N.N."/>
        </authorList>
    </citation>
    <scope>NUCLEOTIDE SEQUENCE [LARGE SCALE GENOMIC DNA]</scope>
    <source>
        <strain evidence="7 8">DSM 6059</strain>
    </source>
</reference>
<sequence length="461" mass="52002">MDTIWKVRSECFNEAVKIQAKYKALAFLIEEAISSGELKHNQKLPAQRWLADELGVTHGTVTRAYQLAEKRGVVKAKLGAGTFVTAQTITLPDNLDVDFASSMQPMMGQQAILAQTMKELAEDNNALSQILTYSIDGIAKHKKIFSHWLKDRGIANKADELIFLQGAQQGVFSCLQILTEPGDLVLHEALCYPGFYRAAEASRLKTQALAVTNEGIDLAQLEDICKNFSPKVLYITPNNQNPTNVKYSEQQLDKILALSRQYQFFIIEDDVNYCLPDNWRLPLQQKAPDRVFYISSLSKYFAGGLRVGYLLAPVLFQQVLKQNVHSQCWMVSTMNFELASRFIQSDNYKFNQEKLAKELTYRQQAFKKVFDKNNIAARFGGLNIWLELPEHINMHQLNGLLLANKVKVRTADSFLSKGSSLNFNGIRISLGGPNSRALFDKGVNIMDSVFMQLQNNNDVVI</sequence>
<evidence type="ECO:0000256" key="4">
    <source>
        <dbReference type="ARBA" id="ARBA00023125"/>
    </source>
</evidence>
<evidence type="ECO:0000256" key="2">
    <source>
        <dbReference type="ARBA" id="ARBA00022898"/>
    </source>
</evidence>
<accession>A0A1I1E3B5</accession>
<keyword evidence="5" id="KW-0804">Transcription</keyword>
<dbReference type="InterPro" id="IPR036388">
    <property type="entry name" value="WH-like_DNA-bd_sf"/>
</dbReference>
<evidence type="ECO:0000256" key="3">
    <source>
        <dbReference type="ARBA" id="ARBA00023015"/>
    </source>
</evidence>
<dbReference type="InterPro" id="IPR051446">
    <property type="entry name" value="HTH_trans_reg/aminotransferase"/>
</dbReference>
<evidence type="ECO:0000256" key="1">
    <source>
        <dbReference type="ARBA" id="ARBA00005384"/>
    </source>
</evidence>
<evidence type="ECO:0000313" key="8">
    <source>
        <dbReference type="Proteomes" id="UP000198862"/>
    </source>
</evidence>
<dbReference type="SMART" id="SM00345">
    <property type="entry name" value="HTH_GNTR"/>
    <property type="match status" value="1"/>
</dbReference>
<keyword evidence="3" id="KW-0805">Transcription regulation</keyword>
<dbReference type="InterPro" id="IPR036390">
    <property type="entry name" value="WH_DNA-bd_sf"/>
</dbReference>
<dbReference type="Gene3D" id="1.10.10.10">
    <property type="entry name" value="Winged helix-like DNA-binding domain superfamily/Winged helix DNA-binding domain"/>
    <property type="match status" value="1"/>
</dbReference>
<evidence type="ECO:0000313" key="7">
    <source>
        <dbReference type="EMBL" id="SFB81146.1"/>
    </source>
</evidence>
<dbReference type="SUPFAM" id="SSF53383">
    <property type="entry name" value="PLP-dependent transferases"/>
    <property type="match status" value="1"/>
</dbReference>
<protein>
    <submittedName>
        <fullName evidence="7">Transcriptional regulator, GntR family</fullName>
    </submittedName>
</protein>
<keyword evidence="4" id="KW-0238">DNA-binding</keyword>
<dbReference type="InterPro" id="IPR004839">
    <property type="entry name" value="Aminotransferase_I/II_large"/>
</dbReference>
<dbReference type="STRING" id="1123010.SAMN02745724_00173"/>
<dbReference type="PANTHER" id="PTHR46577:SF1">
    <property type="entry name" value="HTH-TYPE TRANSCRIPTIONAL REGULATORY PROTEIN GABR"/>
    <property type="match status" value="1"/>
</dbReference>
<keyword evidence="2" id="KW-0663">Pyridoxal phosphate</keyword>
<dbReference type="CDD" id="cd07377">
    <property type="entry name" value="WHTH_GntR"/>
    <property type="match status" value="1"/>
</dbReference>
<evidence type="ECO:0000256" key="5">
    <source>
        <dbReference type="ARBA" id="ARBA00023163"/>
    </source>
</evidence>
<keyword evidence="8" id="KW-1185">Reference proteome</keyword>
<dbReference type="Pfam" id="PF00155">
    <property type="entry name" value="Aminotran_1_2"/>
    <property type="match status" value="1"/>
</dbReference>
<dbReference type="InterPro" id="IPR000524">
    <property type="entry name" value="Tscrpt_reg_HTH_GntR"/>
</dbReference>
<dbReference type="Pfam" id="PF00392">
    <property type="entry name" value="GntR"/>
    <property type="match status" value="1"/>
</dbReference>
<dbReference type="InterPro" id="IPR015421">
    <property type="entry name" value="PyrdxlP-dep_Trfase_major"/>
</dbReference>
<dbReference type="GO" id="GO:0003677">
    <property type="term" value="F:DNA binding"/>
    <property type="evidence" value="ECO:0007669"/>
    <property type="project" value="UniProtKB-KW"/>
</dbReference>
<dbReference type="AlphaFoldDB" id="A0A1I1E3B5"/>
<dbReference type="Proteomes" id="UP000198862">
    <property type="component" value="Unassembled WGS sequence"/>
</dbReference>
<dbReference type="EMBL" id="FOLO01000001">
    <property type="protein sequence ID" value="SFB81146.1"/>
    <property type="molecule type" value="Genomic_DNA"/>
</dbReference>
<name>A0A1I1E3B5_9GAMM</name>
<dbReference type="PROSITE" id="PS50949">
    <property type="entry name" value="HTH_GNTR"/>
    <property type="match status" value="1"/>
</dbReference>
<dbReference type="Gene3D" id="3.40.640.10">
    <property type="entry name" value="Type I PLP-dependent aspartate aminotransferase-like (Major domain)"/>
    <property type="match status" value="1"/>
</dbReference>
<dbReference type="InterPro" id="IPR015424">
    <property type="entry name" value="PyrdxlP-dep_Trfase"/>
</dbReference>
<dbReference type="GO" id="GO:0003700">
    <property type="term" value="F:DNA-binding transcription factor activity"/>
    <property type="evidence" value="ECO:0007669"/>
    <property type="project" value="InterPro"/>
</dbReference>
<dbReference type="OrthoDB" id="9804020at2"/>
<evidence type="ECO:0000259" key="6">
    <source>
        <dbReference type="PROSITE" id="PS50949"/>
    </source>
</evidence>
<dbReference type="SUPFAM" id="SSF46785">
    <property type="entry name" value="Winged helix' DNA-binding domain"/>
    <property type="match status" value="1"/>
</dbReference>
<comment type="similarity">
    <text evidence="1">In the C-terminal section; belongs to the class-I pyridoxal-phosphate-dependent aminotransferase family.</text>
</comment>